<dbReference type="RefSeq" id="WP_011384180.1">
    <property type="nucleotide sequence ID" value="NC_007626.1"/>
</dbReference>
<organism evidence="2 3">
    <name type="scientific">Paramagnetospirillum magneticum (strain ATCC 700264 / AMB-1)</name>
    <name type="common">Magnetospirillum magneticum</name>
    <dbReference type="NCBI Taxonomy" id="342108"/>
    <lineage>
        <taxon>Bacteria</taxon>
        <taxon>Pseudomonadati</taxon>
        <taxon>Pseudomonadota</taxon>
        <taxon>Alphaproteobacteria</taxon>
        <taxon>Rhodospirillales</taxon>
        <taxon>Magnetospirillaceae</taxon>
        <taxon>Paramagnetospirillum</taxon>
    </lineage>
</organism>
<protein>
    <submittedName>
        <fullName evidence="2">Uncharacterized protein</fullName>
    </submittedName>
</protein>
<dbReference type="EMBL" id="AP007255">
    <property type="protein sequence ID" value="BAE50579.1"/>
    <property type="molecule type" value="Genomic_DNA"/>
</dbReference>
<dbReference type="Proteomes" id="UP000007058">
    <property type="component" value="Chromosome"/>
</dbReference>
<dbReference type="HOGENOM" id="CLU_1904200_0_0_5"/>
<name>Q2W6E6_PARM1</name>
<keyword evidence="3" id="KW-1185">Reference proteome</keyword>
<reference evidence="2 3" key="1">
    <citation type="journal article" date="2005" name="DNA Res.">
        <title>Complete genome sequence of the facultative anaerobic magnetotactic bacterium Magnetospirillum sp. strain AMB-1.</title>
        <authorList>
            <person name="Matsunaga T."/>
            <person name="Okamura Y."/>
            <person name="Fukuda Y."/>
            <person name="Wahyudi A.T."/>
            <person name="Murase Y."/>
            <person name="Takeyama H."/>
        </authorList>
    </citation>
    <scope>NUCLEOTIDE SEQUENCE [LARGE SCALE GENOMIC DNA]</scope>
    <source>
        <strain evidence="3">ATCC 700264 / AMB-1</strain>
    </source>
</reference>
<proteinExistence type="predicted"/>
<sequence length="133" mass="13729">MTAAKKAAGTARGVITFGGKDWKIAPLSWESIAELTEAFTATHGLSGRDLVKARFGIIVLALKLQADEASLRALPSDLVEIFTAVEGINDALGYDRLGELMMARVTESSAKAGTTSSPAPAPSPDGPEAKSAG</sequence>
<evidence type="ECO:0000313" key="3">
    <source>
        <dbReference type="Proteomes" id="UP000007058"/>
    </source>
</evidence>
<feature type="region of interest" description="Disordered" evidence="1">
    <location>
        <begin position="107"/>
        <end position="133"/>
    </location>
</feature>
<dbReference type="AlphaFoldDB" id="Q2W6E6"/>
<gene>
    <name evidence="2" type="ordered locus">amb1775</name>
</gene>
<evidence type="ECO:0000313" key="2">
    <source>
        <dbReference type="EMBL" id="BAE50579.1"/>
    </source>
</evidence>
<accession>Q2W6E6</accession>
<feature type="compositionally biased region" description="Low complexity" evidence="1">
    <location>
        <begin position="108"/>
        <end position="118"/>
    </location>
</feature>
<dbReference type="STRING" id="342108.amb1775"/>
<evidence type="ECO:0000256" key="1">
    <source>
        <dbReference type="SAM" id="MobiDB-lite"/>
    </source>
</evidence>
<dbReference type="KEGG" id="mag:amb1775"/>